<organism evidence="1 2">
    <name type="scientific">Coemansia aciculifera</name>
    <dbReference type="NCBI Taxonomy" id="417176"/>
    <lineage>
        <taxon>Eukaryota</taxon>
        <taxon>Fungi</taxon>
        <taxon>Fungi incertae sedis</taxon>
        <taxon>Zoopagomycota</taxon>
        <taxon>Kickxellomycotina</taxon>
        <taxon>Kickxellomycetes</taxon>
        <taxon>Kickxellales</taxon>
        <taxon>Kickxellaceae</taxon>
        <taxon>Coemansia</taxon>
    </lineage>
</organism>
<dbReference type="EMBL" id="JANBVB010000734">
    <property type="protein sequence ID" value="KAJ2892429.1"/>
    <property type="molecule type" value="Genomic_DNA"/>
</dbReference>
<feature type="non-terminal residue" evidence="1">
    <location>
        <position position="168"/>
    </location>
</feature>
<dbReference type="Proteomes" id="UP001139981">
    <property type="component" value="Unassembled WGS sequence"/>
</dbReference>
<proteinExistence type="predicted"/>
<gene>
    <name evidence="1" type="primary">UTR2_3</name>
    <name evidence="1" type="ORF">IWW38_003224</name>
</gene>
<reference evidence="1" key="1">
    <citation type="submission" date="2022-07" db="EMBL/GenBank/DDBJ databases">
        <title>Phylogenomic reconstructions and comparative analyses of Kickxellomycotina fungi.</title>
        <authorList>
            <person name="Reynolds N.K."/>
            <person name="Stajich J.E."/>
            <person name="Barry K."/>
            <person name="Grigoriev I.V."/>
            <person name="Crous P."/>
            <person name="Smith M.E."/>
        </authorList>
    </citation>
    <scope>NUCLEOTIDE SEQUENCE</scope>
    <source>
        <strain evidence="1">CBS 190363</strain>
    </source>
</reference>
<evidence type="ECO:0000313" key="2">
    <source>
        <dbReference type="Proteomes" id="UP001139981"/>
    </source>
</evidence>
<sequence>MRTFSLFAATAGALAAVASAASKCAADVPCIREGWCGSGPAFCMFSMCNPNESFSSTSCWKAEGCANQNVSFDSNSDAVAIASYNGNPKTNPFVSIFDPNNAVVSNGNLVLNMKYQADKNKGFGATASAAYTFQYGRVTARIKTASIAKGVVTAFIIRNDQIGDEIDF</sequence>
<protein>
    <submittedName>
        <fullName evidence="1">Glycosidase CRH2</fullName>
    </submittedName>
</protein>
<evidence type="ECO:0000313" key="1">
    <source>
        <dbReference type="EMBL" id="KAJ2892429.1"/>
    </source>
</evidence>
<comment type="caution">
    <text evidence="1">The sequence shown here is derived from an EMBL/GenBank/DDBJ whole genome shotgun (WGS) entry which is preliminary data.</text>
</comment>
<name>A0ACC1M2Y1_9FUNG</name>
<keyword evidence="2" id="KW-1185">Reference proteome</keyword>
<accession>A0ACC1M2Y1</accession>
<keyword evidence="1" id="KW-0326">Glycosidase</keyword>
<keyword evidence="1" id="KW-0378">Hydrolase</keyword>